<keyword evidence="4 6" id="KW-1133">Transmembrane helix</keyword>
<dbReference type="Pfam" id="PF00528">
    <property type="entry name" value="BPD_transp_1"/>
    <property type="match status" value="1"/>
</dbReference>
<dbReference type="CDD" id="cd06261">
    <property type="entry name" value="TM_PBP2"/>
    <property type="match status" value="1"/>
</dbReference>
<feature type="transmembrane region" description="Helical" evidence="6">
    <location>
        <begin position="198"/>
        <end position="219"/>
    </location>
</feature>
<evidence type="ECO:0000256" key="2">
    <source>
        <dbReference type="ARBA" id="ARBA00022448"/>
    </source>
</evidence>
<evidence type="ECO:0000313" key="8">
    <source>
        <dbReference type="EMBL" id="UYM04841.1"/>
    </source>
</evidence>
<dbReference type="GO" id="GO:0055085">
    <property type="term" value="P:transmembrane transport"/>
    <property type="evidence" value="ECO:0007669"/>
    <property type="project" value="InterPro"/>
</dbReference>
<dbReference type="KEGG" id="sgrg:L0C25_20275"/>
<dbReference type="SUPFAM" id="SSF161098">
    <property type="entry name" value="MetI-like"/>
    <property type="match status" value="1"/>
</dbReference>
<dbReference type="RefSeq" id="WP_271633602.1">
    <property type="nucleotide sequence ID" value="NZ_CP094970.1"/>
</dbReference>
<dbReference type="EMBL" id="CP094970">
    <property type="protein sequence ID" value="UYM04841.1"/>
    <property type="molecule type" value="Genomic_DNA"/>
</dbReference>
<dbReference type="AlphaFoldDB" id="A0AA46YKT9"/>
<feature type="transmembrane region" description="Helical" evidence="6">
    <location>
        <begin position="28"/>
        <end position="46"/>
    </location>
</feature>
<gene>
    <name evidence="8" type="ORF">L0C25_20275</name>
</gene>
<comment type="subcellular location">
    <subcellularLocation>
        <location evidence="6">Cell membrane</location>
        <topology evidence="6">Multi-pass membrane protein</topology>
    </subcellularLocation>
    <subcellularLocation>
        <location evidence="1">Membrane</location>
        <topology evidence="1">Multi-pass membrane protein</topology>
    </subcellularLocation>
</comment>
<feature type="transmembrane region" description="Helical" evidence="6">
    <location>
        <begin position="231"/>
        <end position="254"/>
    </location>
</feature>
<feature type="transmembrane region" description="Helical" evidence="6">
    <location>
        <begin position="74"/>
        <end position="93"/>
    </location>
</feature>
<name>A0AA46YKT9_9ACTN</name>
<dbReference type="Proteomes" id="UP001164390">
    <property type="component" value="Chromosome"/>
</dbReference>
<dbReference type="InterPro" id="IPR000515">
    <property type="entry name" value="MetI-like"/>
</dbReference>
<dbReference type="Gene3D" id="1.10.3720.10">
    <property type="entry name" value="MetI-like"/>
    <property type="match status" value="1"/>
</dbReference>
<dbReference type="InterPro" id="IPR051204">
    <property type="entry name" value="ABC_transp_perm/SBD"/>
</dbReference>
<evidence type="ECO:0000256" key="5">
    <source>
        <dbReference type="ARBA" id="ARBA00023136"/>
    </source>
</evidence>
<dbReference type="PANTHER" id="PTHR30177">
    <property type="entry name" value="GLYCINE BETAINE/L-PROLINE TRANSPORT SYSTEM PERMEASE PROTEIN PROW"/>
    <property type="match status" value="1"/>
</dbReference>
<evidence type="ECO:0000256" key="4">
    <source>
        <dbReference type="ARBA" id="ARBA00022989"/>
    </source>
</evidence>
<evidence type="ECO:0000256" key="6">
    <source>
        <dbReference type="RuleBase" id="RU363032"/>
    </source>
</evidence>
<evidence type="ECO:0000256" key="1">
    <source>
        <dbReference type="ARBA" id="ARBA00004141"/>
    </source>
</evidence>
<sequence length="263" mass="27316">MAATVELDMEGAQRPSIPEPEKSGKLRWVIQPVLAVGLIIGVLIYTEVGDLSKNEQASLEVDALLDQTGEHLKVSLVATFLVCIIAIPFGIALTRGGMRRYSDPILAVAGFGQAAPVIGLIVISIMIFGFDQSFLAAVAALTVYGILPIVANTVAGLNGVDPKLVEASRGMGMSSMATLLRVEIPIALPVIVAGMRTALVLMVGAAAMVVLIGAGGLGTPIDTGIKRMQTPVLICGALLVAALALFVDWLAHLIEMIASPKGL</sequence>
<dbReference type="GO" id="GO:0005886">
    <property type="term" value="C:plasma membrane"/>
    <property type="evidence" value="ECO:0007669"/>
    <property type="project" value="UniProtKB-SubCell"/>
</dbReference>
<accession>A0AA46YKT9</accession>
<feature type="transmembrane region" description="Helical" evidence="6">
    <location>
        <begin position="134"/>
        <end position="160"/>
    </location>
</feature>
<evidence type="ECO:0000259" key="7">
    <source>
        <dbReference type="PROSITE" id="PS50928"/>
    </source>
</evidence>
<organism evidence="8 9">
    <name type="scientific">Solicola gregarius</name>
    <dbReference type="NCBI Taxonomy" id="2908642"/>
    <lineage>
        <taxon>Bacteria</taxon>
        <taxon>Bacillati</taxon>
        <taxon>Actinomycetota</taxon>
        <taxon>Actinomycetes</taxon>
        <taxon>Propionibacteriales</taxon>
        <taxon>Nocardioidaceae</taxon>
        <taxon>Solicola</taxon>
    </lineage>
</organism>
<feature type="transmembrane region" description="Helical" evidence="6">
    <location>
        <begin position="105"/>
        <end position="128"/>
    </location>
</feature>
<dbReference type="GO" id="GO:0031460">
    <property type="term" value="P:glycine betaine transport"/>
    <property type="evidence" value="ECO:0007669"/>
    <property type="project" value="TreeGrafter"/>
</dbReference>
<dbReference type="PROSITE" id="PS50928">
    <property type="entry name" value="ABC_TM1"/>
    <property type="match status" value="1"/>
</dbReference>
<feature type="transmembrane region" description="Helical" evidence="6">
    <location>
        <begin position="172"/>
        <end position="192"/>
    </location>
</feature>
<keyword evidence="3 6" id="KW-0812">Transmembrane</keyword>
<dbReference type="InterPro" id="IPR035906">
    <property type="entry name" value="MetI-like_sf"/>
</dbReference>
<dbReference type="PANTHER" id="PTHR30177:SF4">
    <property type="entry name" value="OSMOPROTECTANT IMPORT PERMEASE PROTEIN OSMW"/>
    <property type="match status" value="1"/>
</dbReference>
<keyword evidence="9" id="KW-1185">Reference proteome</keyword>
<feature type="domain" description="ABC transmembrane type-1" evidence="7">
    <location>
        <begin position="68"/>
        <end position="251"/>
    </location>
</feature>
<protein>
    <submittedName>
        <fullName evidence="8">ABC transporter permease</fullName>
    </submittedName>
</protein>
<keyword evidence="5 6" id="KW-0472">Membrane</keyword>
<proteinExistence type="inferred from homology"/>
<keyword evidence="2 6" id="KW-0813">Transport</keyword>
<comment type="similarity">
    <text evidence="6">Belongs to the binding-protein-dependent transport system permease family.</text>
</comment>
<reference evidence="8" key="1">
    <citation type="submission" date="2022-01" db="EMBL/GenBank/DDBJ databases">
        <title>Nocardioidaceae gen. sp. A5X3R13.</title>
        <authorList>
            <person name="Lopez Marin M.A."/>
            <person name="Uhlik O."/>
        </authorList>
    </citation>
    <scope>NUCLEOTIDE SEQUENCE</scope>
    <source>
        <strain evidence="8">A5X3R13</strain>
    </source>
</reference>
<evidence type="ECO:0000256" key="3">
    <source>
        <dbReference type="ARBA" id="ARBA00022692"/>
    </source>
</evidence>
<evidence type="ECO:0000313" key="9">
    <source>
        <dbReference type="Proteomes" id="UP001164390"/>
    </source>
</evidence>